<feature type="domain" description="DUF1648" evidence="2">
    <location>
        <begin position="191"/>
        <end position="229"/>
    </location>
</feature>
<dbReference type="InterPro" id="IPR012867">
    <property type="entry name" value="DUF1648"/>
</dbReference>
<reference evidence="4 5" key="1">
    <citation type="journal article" date="2015" name="Microbiome">
        <title>Genomic resolution of linkages in carbon, nitrogen, and sulfur cycling among widespread estuary sediment bacteria.</title>
        <authorList>
            <person name="Baker B.J."/>
            <person name="Lazar C.S."/>
            <person name="Teske A.P."/>
            <person name="Dick G.J."/>
        </authorList>
    </citation>
    <scope>NUCLEOTIDE SEQUENCE [LARGE SCALE GENOMIC DNA]</scope>
    <source>
        <strain evidence="4">SM23_42</strain>
    </source>
</reference>
<organism evidence="4 5">
    <name type="scientific">candidate division WOR_3 bacterium SM23_42</name>
    <dbReference type="NCBI Taxonomy" id="1703779"/>
    <lineage>
        <taxon>Bacteria</taxon>
        <taxon>Bacteria division WOR-3</taxon>
    </lineage>
</organism>
<accession>A0A0S8FUK3</accession>
<protein>
    <recommendedName>
        <fullName evidence="6">DUF1648 domain-containing protein</fullName>
    </recommendedName>
</protein>
<feature type="transmembrane region" description="Helical" evidence="1">
    <location>
        <begin position="183"/>
        <end position="203"/>
    </location>
</feature>
<dbReference type="InterPro" id="IPR027783">
    <property type="entry name" value="Bacterial_PH-related"/>
</dbReference>
<dbReference type="Pfam" id="PF07853">
    <property type="entry name" value="DUF1648"/>
    <property type="match status" value="1"/>
</dbReference>
<feature type="transmembrane region" description="Helical" evidence="1">
    <location>
        <begin position="229"/>
        <end position="250"/>
    </location>
</feature>
<evidence type="ECO:0000313" key="4">
    <source>
        <dbReference type="EMBL" id="KPK64361.1"/>
    </source>
</evidence>
<dbReference type="Pfam" id="PF10882">
    <property type="entry name" value="bPH_5"/>
    <property type="match status" value="1"/>
</dbReference>
<feature type="transmembrane region" description="Helical" evidence="1">
    <location>
        <begin position="295"/>
        <end position="314"/>
    </location>
</feature>
<feature type="transmembrane region" description="Helical" evidence="1">
    <location>
        <begin position="262"/>
        <end position="280"/>
    </location>
</feature>
<feature type="transmembrane region" description="Helical" evidence="1">
    <location>
        <begin position="12"/>
        <end position="32"/>
    </location>
</feature>
<proteinExistence type="predicted"/>
<keyword evidence="1" id="KW-0812">Transmembrane</keyword>
<evidence type="ECO:0000259" key="3">
    <source>
        <dbReference type="Pfam" id="PF10882"/>
    </source>
</evidence>
<sequence length="321" mass="35864">MEFRLSRLDKGATITTILVTALLVALSVFFIIKVPYGWVVAILMMSIIVFSYLLSPAKYQFDGSRFVIQKVIGKRIIIALEDIEGYAIVPDFSKLRVARTFGNGGLFGYYGTFSTIEYGTLSCQLTNLKQVLIMKTNRGTFAISPADIARFEEHLVNSVRGLTGEIKPLIPTEPEAVKYANPLILILPLALFTLTAIMVLALYQQLPERIAVHFDLHGNPDGWSSRTSFIISGFIPATVLCAIGIVSFFVTRRATTKATLPYMLVALFALFQLFVAYTALDTFWINKYDTHPIAFPYNIVGYLVIIVILLVVYYRKTKTAV</sequence>
<dbReference type="AlphaFoldDB" id="A0A0S8FUK3"/>
<name>A0A0S8FUK3_UNCW3</name>
<keyword evidence="1" id="KW-1133">Transmembrane helix</keyword>
<dbReference type="EMBL" id="LJUJ01000003">
    <property type="protein sequence ID" value="KPK64361.1"/>
    <property type="molecule type" value="Genomic_DNA"/>
</dbReference>
<dbReference type="PATRIC" id="fig|1703779.3.peg.558"/>
<evidence type="ECO:0000256" key="1">
    <source>
        <dbReference type="SAM" id="Phobius"/>
    </source>
</evidence>
<feature type="domain" description="Bacterial Pleckstrin homology" evidence="3">
    <location>
        <begin position="58"/>
        <end position="156"/>
    </location>
</feature>
<keyword evidence="1" id="KW-0472">Membrane</keyword>
<feature type="transmembrane region" description="Helical" evidence="1">
    <location>
        <begin position="38"/>
        <end position="55"/>
    </location>
</feature>
<dbReference type="Proteomes" id="UP000051373">
    <property type="component" value="Unassembled WGS sequence"/>
</dbReference>
<comment type="caution">
    <text evidence="4">The sequence shown here is derived from an EMBL/GenBank/DDBJ whole genome shotgun (WGS) entry which is preliminary data.</text>
</comment>
<gene>
    <name evidence="4" type="ORF">AMJ83_02790</name>
</gene>
<evidence type="ECO:0000259" key="2">
    <source>
        <dbReference type="Pfam" id="PF07853"/>
    </source>
</evidence>
<evidence type="ECO:0008006" key="6">
    <source>
        <dbReference type="Google" id="ProtNLM"/>
    </source>
</evidence>
<evidence type="ECO:0000313" key="5">
    <source>
        <dbReference type="Proteomes" id="UP000051373"/>
    </source>
</evidence>